<evidence type="ECO:0000313" key="13">
    <source>
        <dbReference type="Proteomes" id="UP000298138"/>
    </source>
</evidence>
<dbReference type="FunFam" id="3.40.190.80:FF:000003">
    <property type="entry name" value="PAP-specific phosphatase HAL2-like"/>
    <property type="match status" value="1"/>
</dbReference>
<comment type="catalytic activity">
    <reaction evidence="9">
        <text>3'-phosphoadenylyl sulfate + H2O = adenosine 5'-phosphosulfate + phosphate</text>
        <dbReference type="Rhea" id="RHEA:77639"/>
        <dbReference type="ChEBI" id="CHEBI:15377"/>
        <dbReference type="ChEBI" id="CHEBI:43474"/>
        <dbReference type="ChEBI" id="CHEBI:58243"/>
        <dbReference type="ChEBI" id="CHEBI:58339"/>
        <dbReference type="EC" id="3.1.3.7"/>
    </reaction>
    <physiologicalReaction direction="left-to-right" evidence="9">
        <dbReference type="Rhea" id="RHEA:77640"/>
    </physiologicalReaction>
</comment>
<name>A0A4S2N459_9PEZI</name>
<comment type="catalytic activity">
    <reaction evidence="8">
        <text>adenosine 3',5'-bisphosphate + H2O = AMP + phosphate</text>
        <dbReference type="Rhea" id="RHEA:10040"/>
        <dbReference type="ChEBI" id="CHEBI:15377"/>
        <dbReference type="ChEBI" id="CHEBI:43474"/>
        <dbReference type="ChEBI" id="CHEBI:58343"/>
        <dbReference type="ChEBI" id="CHEBI:456215"/>
        <dbReference type="EC" id="3.1.3.7"/>
    </reaction>
    <physiologicalReaction direction="left-to-right" evidence="8">
        <dbReference type="Rhea" id="RHEA:10041"/>
    </physiologicalReaction>
</comment>
<organism evidence="12 13">
    <name type="scientific">Ascodesmis nigricans</name>
    <dbReference type="NCBI Taxonomy" id="341454"/>
    <lineage>
        <taxon>Eukaryota</taxon>
        <taxon>Fungi</taxon>
        <taxon>Dikarya</taxon>
        <taxon>Ascomycota</taxon>
        <taxon>Pezizomycotina</taxon>
        <taxon>Pezizomycetes</taxon>
        <taxon>Pezizales</taxon>
        <taxon>Ascodesmidaceae</taxon>
        <taxon>Ascodesmis</taxon>
    </lineage>
</organism>
<gene>
    <name evidence="12" type="ORF">EX30DRAFT_315526</name>
</gene>
<dbReference type="InterPro" id="IPR020583">
    <property type="entry name" value="Inositol_monoP_metal-BS"/>
</dbReference>
<feature type="binding site" evidence="10">
    <location>
        <position position="135"/>
    </location>
    <ligand>
        <name>Mg(2+)</name>
        <dbReference type="ChEBI" id="CHEBI:18420"/>
        <label>1</label>
        <note>catalytic</note>
    </ligand>
</feature>
<dbReference type="NCBIfam" id="TIGR01330">
    <property type="entry name" value="bisphos_HAL2"/>
    <property type="match status" value="1"/>
</dbReference>
<dbReference type="Gene3D" id="3.30.540.10">
    <property type="entry name" value="Fructose-1,6-Bisphosphatase, subunit A, domain 1"/>
    <property type="match status" value="1"/>
</dbReference>
<comment type="catalytic activity">
    <reaction evidence="7">
        <text>adenosine 2',5'-bisphosphate + H2O = AMP + phosphate</text>
        <dbReference type="Rhea" id="RHEA:77643"/>
        <dbReference type="ChEBI" id="CHEBI:15377"/>
        <dbReference type="ChEBI" id="CHEBI:43474"/>
        <dbReference type="ChEBI" id="CHEBI:194156"/>
        <dbReference type="ChEBI" id="CHEBI:456215"/>
        <dbReference type="EC" id="3.1.3.7"/>
    </reaction>
    <physiologicalReaction direction="left-to-right" evidence="7">
        <dbReference type="Rhea" id="RHEA:77644"/>
    </physiologicalReaction>
</comment>
<feature type="binding site" evidence="10">
    <location>
        <position position="284"/>
    </location>
    <ligand>
        <name>Mg(2+)</name>
        <dbReference type="ChEBI" id="CHEBI:18420"/>
        <label>1</label>
        <note>catalytic</note>
    </ligand>
</feature>
<evidence type="ECO:0000256" key="7">
    <source>
        <dbReference type="ARBA" id="ARBA00044466"/>
    </source>
</evidence>
<evidence type="ECO:0000256" key="10">
    <source>
        <dbReference type="PIRSR" id="PIRSR600760-2"/>
    </source>
</evidence>
<accession>A0A4S2N459</accession>
<dbReference type="InterPro" id="IPR020550">
    <property type="entry name" value="Inositol_monophosphatase_CS"/>
</dbReference>
<feature type="binding site" evidence="10">
    <location>
        <position position="68"/>
    </location>
    <ligand>
        <name>Mg(2+)</name>
        <dbReference type="ChEBI" id="CHEBI:18420"/>
        <label>1</label>
        <note>catalytic</note>
    </ligand>
</feature>
<dbReference type="AlphaFoldDB" id="A0A4S2N459"/>
<keyword evidence="6 10" id="KW-0460">Magnesium</keyword>
<evidence type="ECO:0000256" key="3">
    <source>
        <dbReference type="ARBA" id="ARBA00012633"/>
    </source>
</evidence>
<evidence type="ECO:0000256" key="8">
    <source>
        <dbReference type="ARBA" id="ARBA00044479"/>
    </source>
</evidence>
<dbReference type="GO" id="GO:0043647">
    <property type="term" value="P:inositol phosphate metabolic process"/>
    <property type="evidence" value="ECO:0007669"/>
    <property type="project" value="UniProtKB-UniRule"/>
</dbReference>
<dbReference type="EC" id="3.1.3.7" evidence="3 11"/>
<evidence type="ECO:0000256" key="9">
    <source>
        <dbReference type="ARBA" id="ARBA00044484"/>
    </source>
</evidence>
<dbReference type="InterPro" id="IPR006239">
    <property type="entry name" value="DPNP"/>
</dbReference>
<dbReference type="CDD" id="cd01517">
    <property type="entry name" value="PAP_phosphatase"/>
    <property type="match status" value="1"/>
</dbReference>
<dbReference type="InterPro" id="IPR051090">
    <property type="entry name" value="Inositol_monoP_superfamily"/>
</dbReference>
<dbReference type="FunCoup" id="A0A4S2N459">
    <property type="interactions" value="65"/>
</dbReference>
<protein>
    <recommendedName>
        <fullName evidence="3 11">3'(2'),5'-bisphosphate nucleotidase</fullName>
        <ecNumber evidence="3 11">3.1.3.7</ecNumber>
    </recommendedName>
</protein>
<evidence type="ECO:0000256" key="1">
    <source>
        <dbReference type="ARBA" id="ARBA00001946"/>
    </source>
</evidence>
<dbReference type="STRING" id="341454.A0A4S2N459"/>
<dbReference type="GO" id="GO:0008441">
    <property type="term" value="F:3'(2'),5'-bisphosphate nucleotidase activity"/>
    <property type="evidence" value="ECO:0007669"/>
    <property type="project" value="UniProtKB-UniRule"/>
</dbReference>
<dbReference type="PANTHER" id="PTHR43200:SF6">
    <property type="entry name" value="3'(2'),5'-BISPHOSPHATE NUCLEOTIDASE"/>
    <property type="match status" value="1"/>
</dbReference>
<feature type="binding site" evidence="10">
    <location>
        <position position="134"/>
    </location>
    <ligand>
        <name>Mg(2+)</name>
        <dbReference type="ChEBI" id="CHEBI:18420"/>
        <label>1</label>
        <note>catalytic</note>
    </ligand>
</feature>
<dbReference type="PRINTS" id="PR00377">
    <property type="entry name" value="IMPHPHTASES"/>
</dbReference>
<dbReference type="EMBL" id="ML220113">
    <property type="protein sequence ID" value="TGZ83856.1"/>
    <property type="molecule type" value="Genomic_DNA"/>
</dbReference>
<dbReference type="PROSITE" id="PS00629">
    <property type="entry name" value="IMP_1"/>
    <property type="match status" value="1"/>
</dbReference>
<evidence type="ECO:0000256" key="11">
    <source>
        <dbReference type="RuleBase" id="RU368076"/>
    </source>
</evidence>
<dbReference type="GO" id="GO:0046872">
    <property type="term" value="F:metal ion binding"/>
    <property type="evidence" value="ECO:0007669"/>
    <property type="project" value="UniProtKB-UniRule"/>
</dbReference>
<dbReference type="GO" id="GO:0000103">
    <property type="term" value="P:sulfate assimilation"/>
    <property type="evidence" value="ECO:0007669"/>
    <property type="project" value="TreeGrafter"/>
</dbReference>
<dbReference type="Proteomes" id="UP000298138">
    <property type="component" value="Unassembled WGS sequence"/>
</dbReference>
<dbReference type="OrthoDB" id="411145at2759"/>
<dbReference type="InterPro" id="IPR000760">
    <property type="entry name" value="Inositol_monophosphatase-like"/>
</dbReference>
<dbReference type="InParanoid" id="A0A4S2N459"/>
<evidence type="ECO:0000256" key="6">
    <source>
        <dbReference type="ARBA" id="ARBA00022842"/>
    </source>
</evidence>
<dbReference type="GO" id="GO:0046854">
    <property type="term" value="P:phosphatidylinositol phosphate biosynthetic process"/>
    <property type="evidence" value="ECO:0007669"/>
    <property type="project" value="InterPro"/>
</dbReference>
<comment type="cofactor">
    <cofactor evidence="1 10 11">
        <name>Mg(2+)</name>
        <dbReference type="ChEBI" id="CHEBI:18420"/>
    </cofactor>
</comment>
<dbReference type="PANTHER" id="PTHR43200">
    <property type="entry name" value="PHOSPHATASE"/>
    <property type="match status" value="1"/>
</dbReference>
<evidence type="ECO:0000313" key="12">
    <source>
        <dbReference type="EMBL" id="TGZ83856.1"/>
    </source>
</evidence>
<evidence type="ECO:0000256" key="2">
    <source>
        <dbReference type="ARBA" id="ARBA00009759"/>
    </source>
</evidence>
<comment type="similarity">
    <text evidence="2 11">Belongs to the inositol monophosphatase superfamily.</text>
</comment>
<sequence>MSYSKERHIAELAVQRACILTNRVFHSRVKGTVTKDDKSPVTLADYGAQALVIGAVNKNFPQDNIVGEEDAEVLRQKADVREPTWQYVKETIEQSQEVVGEIGSINSAEEMMDLIDLGVHAGGPTGRIWALDPIDGTKGFLRGGQYAVCLGLIVDGQVTVGALACPNLPVDPKNPDGEKGIILSAVRGQGATLKPLLENICADEPGIPIKMNAPASFADAAFCEGVESGHSNQGQQASIAKKLGITKESVRMDSQAKYASVARGDGDLYLRLPTSMTYEEKIWDHAAGSLIVEEAGGIVSDVRGNPLNFAVGRTLKKNNGVIAAPKNLHAKVIEAVKDELKAVL</sequence>
<comment type="function">
    <text evidence="11">Converts adenosine 3'-phosphate 5'-phosphosulfate (PAPS) to adenosine 5'-phosphosulfate (APS) and 3'(2')-phosphoadenosine 5'-phosphate (PAP) to AMP.</text>
</comment>
<feature type="binding site" evidence="10">
    <location>
        <position position="132"/>
    </location>
    <ligand>
        <name>Mg(2+)</name>
        <dbReference type="ChEBI" id="CHEBI:18420"/>
        <label>1</label>
        <note>catalytic</note>
    </ligand>
</feature>
<keyword evidence="4 10" id="KW-0479">Metal-binding</keyword>
<proteinExistence type="inferred from homology"/>
<dbReference type="SUPFAM" id="SSF56655">
    <property type="entry name" value="Carbohydrate phosphatase"/>
    <property type="match status" value="1"/>
</dbReference>
<keyword evidence="13" id="KW-1185">Reference proteome</keyword>
<keyword evidence="5 11" id="KW-0378">Hydrolase</keyword>
<evidence type="ECO:0000256" key="5">
    <source>
        <dbReference type="ARBA" id="ARBA00022801"/>
    </source>
</evidence>
<reference evidence="12 13" key="1">
    <citation type="submission" date="2019-04" db="EMBL/GenBank/DDBJ databases">
        <title>Comparative genomics and transcriptomics to analyze fruiting body development in filamentous ascomycetes.</title>
        <authorList>
            <consortium name="DOE Joint Genome Institute"/>
            <person name="Lutkenhaus R."/>
            <person name="Traeger S."/>
            <person name="Breuer J."/>
            <person name="Kuo A."/>
            <person name="Lipzen A."/>
            <person name="Pangilinan J."/>
            <person name="Dilworth D."/>
            <person name="Sandor L."/>
            <person name="Poggeler S."/>
            <person name="Barry K."/>
            <person name="Grigoriev I.V."/>
            <person name="Nowrousian M."/>
        </authorList>
    </citation>
    <scope>NUCLEOTIDE SEQUENCE [LARGE SCALE GENOMIC DNA]</scope>
    <source>
        <strain evidence="12 13">CBS 389.68</strain>
    </source>
</reference>
<evidence type="ECO:0000256" key="4">
    <source>
        <dbReference type="ARBA" id="ARBA00022723"/>
    </source>
</evidence>
<dbReference type="PROSITE" id="PS00630">
    <property type="entry name" value="IMP_2"/>
    <property type="match status" value="1"/>
</dbReference>
<dbReference type="Pfam" id="PF00459">
    <property type="entry name" value="Inositol_P"/>
    <property type="match status" value="1"/>
</dbReference>
<dbReference type="Gene3D" id="3.40.190.80">
    <property type="match status" value="1"/>
</dbReference>